<protein>
    <submittedName>
        <fullName evidence="4">Glycosyltransferase involved in cell wall biosynthesis</fullName>
    </submittedName>
</protein>
<keyword evidence="2" id="KW-0808">Transferase</keyword>
<evidence type="ECO:0000256" key="1">
    <source>
        <dbReference type="ARBA" id="ARBA00022676"/>
    </source>
</evidence>
<proteinExistence type="predicted"/>
<sequence length="330" mass="34895">MTVHFVVPDPAVPSGGNAYDRRAGHALGLARTVLPGPWPHPDGAARAALAQLLTDYPDGDVVLLDGLIACAVPDLLQPHADRLRLAVLVHLPLADETGLDPSTAARLAAAERRSLHLAHAVVATSPAAARDLAARHGLPRVHVAEPGVDPEDLAEGTDGVSRLLCVASVTPRKGHDLLIRALAAAPGPWRLRCVGPLPPTPHTEHVRALSRDLPVHWLGPRTGEALAAEYRAADLFVLASHTETYGMVVTEALARGLPVLASAVPDALGEGGLLLPPGDLAAWTAALRRWCTDPELRHDLRTAARARRARLSTWDTTARQLGEVLATLRA</sequence>
<evidence type="ECO:0000256" key="2">
    <source>
        <dbReference type="ARBA" id="ARBA00022679"/>
    </source>
</evidence>
<comment type="caution">
    <text evidence="4">The sequence shown here is derived from an EMBL/GenBank/DDBJ whole genome shotgun (WGS) entry which is preliminary data.</text>
</comment>
<dbReference type="InterPro" id="IPR050194">
    <property type="entry name" value="Glycosyltransferase_grp1"/>
</dbReference>
<reference evidence="4 5" key="1">
    <citation type="submission" date="2021-03" db="EMBL/GenBank/DDBJ databases">
        <title>Sequencing the genomes of 1000 actinobacteria strains.</title>
        <authorList>
            <person name="Klenk H.-P."/>
        </authorList>
    </citation>
    <scope>NUCLEOTIDE SEQUENCE [LARGE SCALE GENOMIC DNA]</scope>
    <source>
        <strain evidence="4 5">DSM 44580</strain>
    </source>
</reference>
<dbReference type="EMBL" id="JAGIOO010000001">
    <property type="protein sequence ID" value="MBP2478715.1"/>
    <property type="molecule type" value="Genomic_DNA"/>
</dbReference>
<name>A0ABS5AQ89_9PSEU</name>
<gene>
    <name evidence="4" type="ORF">JOF53_007587</name>
</gene>
<dbReference type="Gene3D" id="3.40.50.2000">
    <property type="entry name" value="Glycogen Phosphorylase B"/>
    <property type="match status" value="2"/>
</dbReference>
<organism evidence="4 5">
    <name type="scientific">Crossiella equi</name>
    <dbReference type="NCBI Taxonomy" id="130796"/>
    <lineage>
        <taxon>Bacteria</taxon>
        <taxon>Bacillati</taxon>
        <taxon>Actinomycetota</taxon>
        <taxon>Actinomycetes</taxon>
        <taxon>Pseudonocardiales</taxon>
        <taxon>Pseudonocardiaceae</taxon>
        <taxon>Crossiella</taxon>
    </lineage>
</organism>
<evidence type="ECO:0000313" key="4">
    <source>
        <dbReference type="EMBL" id="MBP2478715.1"/>
    </source>
</evidence>
<dbReference type="PANTHER" id="PTHR45947">
    <property type="entry name" value="SULFOQUINOVOSYL TRANSFERASE SQD2"/>
    <property type="match status" value="1"/>
</dbReference>
<keyword evidence="1" id="KW-0328">Glycosyltransferase</keyword>
<dbReference type="RefSeq" id="WP_086781798.1">
    <property type="nucleotide sequence ID" value="NZ_JAGIOO010000001.1"/>
</dbReference>
<accession>A0ABS5AQ89</accession>
<feature type="domain" description="Glycosyltransferase subfamily 4-like N-terminal" evidence="3">
    <location>
        <begin position="3"/>
        <end position="151"/>
    </location>
</feature>
<dbReference type="PANTHER" id="PTHR45947:SF3">
    <property type="entry name" value="SULFOQUINOVOSYL TRANSFERASE SQD2"/>
    <property type="match status" value="1"/>
</dbReference>
<dbReference type="SUPFAM" id="SSF53756">
    <property type="entry name" value="UDP-Glycosyltransferase/glycogen phosphorylase"/>
    <property type="match status" value="1"/>
</dbReference>
<dbReference type="CDD" id="cd03801">
    <property type="entry name" value="GT4_PimA-like"/>
    <property type="match status" value="1"/>
</dbReference>
<dbReference type="Pfam" id="PF13692">
    <property type="entry name" value="Glyco_trans_1_4"/>
    <property type="match status" value="1"/>
</dbReference>
<dbReference type="Pfam" id="PF13439">
    <property type="entry name" value="Glyco_transf_4"/>
    <property type="match status" value="1"/>
</dbReference>
<keyword evidence="5" id="KW-1185">Reference proteome</keyword>
<dbReference type="InterPro" id="IPR028098">
    <property type="entry name" value="Glyco_trans_4-like_N"/>
</dbReference>
<dbReference type="Proteomes" id="UP001519363">
    <property type="component" value="Unassembled WGS sequence"/>
</dbReference>
<evidence type="ECO:0000313" key="5">
    <source>
        <dbReference type="Proteomes" id="UP001519363"/>
    </source>
</evidence>
<evidence type="ECO:0000259" key="3">
    <source>
        <dbReference type="Pfam" id="PF13439"/>
    </source>
</evidence>